<sequence length="101" mass="11079">MADQHYIHQRKGAWLRILTSIVALIIFAVAFLLACTNDSGGFLPNLGRWLAGALLLAGNLLVLVLNVLYWLMYGAKKELRMIIAIQGVVALCTVVKLTGWA</sequence>
<evidence type="ECO:0000313" key="3">
    <source>
        <dbReference type="Proteomes" id="UP000055019"/>
    </source>
</evidence>
<keyword evidence="1" id="KW-0472">Membrane</keyword>
<protein>
    <submittedName>
        <fullName evidence="2">Uncharacterized protein</fullName>
    </submittedName>
</protein>
<proteinExistence type="predicted"/>
<dbReference type="EMBL" id="FCOM02000083">
    <property type="protein sequence ID" value="SAL87052.1"/>
    <property type="molecule type" value="Genomic_DNA"/>
</dbReference>
<dbReference type="AlphaFoldDB" id="A0A158L118"/>
<dbReference type="RefSeq" id="WP_061152059.1">
    <property type="nucleotide sequence ID" value="NZ_FCOM02000083.1"/>
</dbReference>
<dbReference type="Proteomes" id="UP000055019">
    <property type="component" value="Unassembled WGS sequence"/>
</dbReference>
<gene>
    <name evidence="2" type="ORF">AWB74_07952</name>
</gene>
<comment type="caution">
    <text evidence="2">The sequence shown here is derived from an EMBL/GenBank/DDBJ whole genome shotgun (WGS) entry which is preliminary data.</text>
</comment>
<keyword evidence="1" id="KW-1133">Transmembrane helix</keyword>
<reference evidence="2" key="1">
    <citation type="submission" date="2016-01" db="EMBL/GenBank/DDBJ databases">
        <authorList>
            <person name="Peeters C."/>
        </authorList>
    </citation>
    <scope>NUCLEOTIDE SEQUENCE [LARGE SCALE GENOMIC DNA]</scope>
    <source>
        <strain evidence="2">LMG 29317</strain>
    </source>
</reference>
<name>A0A158L118_9BURK</name>
<evidence type="ECO:0000256" key="1">
    <source>
        <dbReference type="SAM" id="Phobius"/>
    </source>
</evidence>
<evidence type="ECO:0000313" key="2">
    <source>
        <dbReference type="EMBL" id="SAL87052.1"/>
    </source>
</evidence>
<feature type="transmembrane region" description="Helical" evidence="1">
    <location>
        <begin position="12"/>
        <end position="34"/>
    </location>
</feature>
<organism evidence="2 3">
    <name type="scientific">Caballeronia arvi</name>
    <dbReference type="NCBI Taxonomy" id="1777135"/>
    <lineage>
        <taxon>Bacteria</taxon>
        <taxon>Pseudomonadati</taxon>
        <taxon>Pseudomonadota</taxon>
        <taxon>Betaproteobacteria</taxon>
        <taxon>Burkholderiales</taxon>
        <taxon>Burkholderiaceae</taxon>
        <taxon>Caballeronia</taxon>
    </lineage>
</organism>
<keyword evidence="3" id="KW-1185">Reference proteome</keyword>
<keyword evidence="1" id="KW-0812">Transmembrane</keyword>
<accession>A0A158L118</accession>
<feature type="transmembrane region" description="Helical" evidence="1">
    <location>
        <begin position="46"/>
        <end position="69"/>
    </location>
</feature>